<proteinExistence type="inferred from homology"/>
<feature type="domain" description="Acyl-CoA oxidase/dehydrogenase middle" evidence="7">
    <location>
        <begin position="210"/>
        <end position="290"/>
    </location>
</feature>
<keyword evidence="4 5" id="KW-0274">FAD</keyword>
<dbReference type="PANTHER" id="PTHR43884">
    <property type="entry name" value="ACYL-COA DEHYDROGENASE"/>
    <property type="match status" value="1"/>
</dbReference>
<dbReference type="SUPFAM" id="SSF56645">
    <property type="entry name" value="Acyl-CoA dehydrogenase NM domain-like"/>
    <property type="match status" value="1"/>
</dbReference>
<dbReference type="Gene3D" id="1.10.540.10">
    <property type="entry name" value="Acyl-CoA dehydrogenase/oxidase, N-terminal domain"/>
    <property type="match status" value="1"/>
</dbReference>
<dbReference type="InterPro" id="IPR009075">
    <property type="entry name" value="AcylCo_DH/oxidase_C"/>
</dbReference>
<dbReference type="Proteomes" id="UP000292346">
    <property type="component" value="Unassembled WGS sequence"/>
</dbReference>
<evidence type="ECO:0000313" key="10">
    <source>
        <dbReference type="Proteomes" id="UP000292346"/>
    </source>
</evidence>
<dbReference type="InterPro" id="IPR006091">
    <property type="entry name" value="Acyl-CoA_Oxase/DH_mid-dom"/>
</dbReference>
<dbReference type="InterPro" id="IPR006089">
    <property type="entry name" value="Acyl-CoA_DH_CS"/>
</dbReference>
<dbReference type="InterPro" id="IPR013786">
    <property type="entry name" value="AcylCoA_DH/ox_N"/>
</dbReference>
<dbReference type="Pfam" id="PF02771">
    <property type="entry name" value="Acyl-CoA_dh_N"/>
    <property type="match status" value="1"/>
</dbReference>
<name>A0A4R0HFT1_9ACTN</name>
<evidence type="ECO:0000256" key="5">
    <source>
        <dbReference type="RuleBase" id="RU362125"/>
    </source>
</evidence>
<dbReference type="InterPro" id="IPR009100">
    <property type="entry name" value="AcylCoA_DH/oxidase_NM_dom_sf"/>
</dbReference>
<reference evidence="9 10" key="1">
    <citation type="submission" date="2019-02" db="EMBL/GenBank/DDBJ databases">
        <title>Kribbella capetownensis sp. nov. and Kribbella speibonae sp. nov., isolated from soil.</title>
        <authorList>
            <person name="Curtis S.M."/>
            <person name="Norton I."/>
            <person name="Everest G.J."/>
            <person name="Meyers P.R."/>
        </authorList>
    </citation>
    <scope>NUCLEOTIDE SEQUENCE [LARGE SCALE GENOMIC DNA]</scope>
    <source>
        <strain evidence="9 10">KCTC 29219</strain>
    </source>
</reference>
<organism evidence="9 10">
    <name type="scientific">Kribbella soli</name>
    <dbReference type="NCBI Taxonomy" id="1124743"/>
    <lineage>
        <taxon>Bacteria</taxon>
        <taxon>Bacillati</taxon>
        <taxon>Actinomycetota</taxon>
        <taxon>Actinomycetes</taxon>
        <taxon>Propionibacteriales</taxon>
        <taxon>Kribbellaceae</taxon>
        <taxon>Kribbella</taxon>
    </lineage>
</organism>
<dbReference type="SUPFAM" id="SSF47203">
    <property type="entry name" value="Acyl-CoA dehydrogenase C-terminal domain-like"/>
    <property type="match status" value="1"/>
</dbReference>
<dbReference type="InterPro" id="IPR037069">
    <property type="entry name" value="AcylCoA_DH/ox_N_sf"/>
</dbReference>
<evidence type="ECO:0000313" key="9">
    <source>
        <dbReference type="EMBL" id="TCC08534.1"/>
    </source>
</evidence>
<dbReference type="InterPro" id="IPR036250">
    <property type="entry name" value="AcylCo_DH-like_C"/>
</dbReference>
<dbReference type="EMBL" id="SJJZ01000002">
    <property type="protein sequence ID" value="TCC08534.1"/>
    <property type="molecule type" value="Genomic_DNA"/>
</dbReference>
<comment type="similarity">
    <text evidence="2 5">Belongs to the acyl-CoA dehydrogenase family.</text>
</comment>
<dbReference type="OrthoDB" id="142556at2"/>
<sequence>MSIQERTRGRRDAIGVGVALLNRLAQWRAIDRLGLRKPAERAVFEATKTGFRTAGALSRRFSAASKLAAPSRLPAAKGTGRFDLTPTEDQQMMVDVVRSFAADVLRPAAATADTACVTEPQVLESSAELGLSLIEVPEELGGIVTERSALTGVLVAEALAHGDLGQAVACLAPSAVSTAISLWGDETQQATYLPAFTGSSVPAAALALLEPRPLFDPFELQTRFTGGLLNGVKSLVPRAAEAELFVIGAQTDTGPRLFVVEPDHPGVTIEAEPSMGLRAASLSRVLLTDVPAVPLGSVEDYAECVRLSRLGWCALSLGTARAVLDYVTPYVNERTAFGEPISHRQSVAFMVANIGIELEGMKLVTYRAGSRASQGLPFAREAALARRLCAEKGMQIGTDGVQLLGGHGFVKEHPVERWYRDLRAIGVMEGAVLV</sequence>
<dbReference type="PROSITE" id="PS00073">
    <property type="entry name" value="ACYL_COA_DH_2"/>
    <property type="match status" value="1"/>
</dbReference>
<dbReference type="GO" id="GO:0003995">
    <property type="term" value="F:acyl-CoA dehydrogenase activity"/>
    <property type="evidence" value="ECO:0007669"/>
    <property type="project" value="InterPro"/>
</dbReference>
<feature type="domain" description="Acyl-CoA dehydrogenase/oxidase C-terminal" evidence="6">
    <location>
        <begin position="306"/>
        <end position="431"/>
    </location>
</feature>
<keyword evidence="3 5" id="KW-0285">Flavoprotein</keyword>
<evidence type="ECO:0000256" key="3">
    <source>
        <dbReference type="ARBA" id="ARBA00022630"/>
    </source>
</evidence>
<evidence type="ECO:0000256" key="1">
    <source>
        <dbReference type="ARBA" id="ARBA00001974"/>
    </source>
</evidence>
<accession>A0A4R0HFT1</accession>
<comment type="caution">
    <text evidence="9">The sequence shown here is derived from an EMBL/GenBank/DDBJ whole genome shotgun (WGS) entry which is preliminary data.</text>
</comment>
<protein>
    <submittedName>
        <fullName evidence="9">Acyl-CoA dehydrogenase</fullName>
    </submittedName>
</protein>
<dbReference type="GO" id="GO:0050660">
    <property type="term" value="F:flavin adenine dinucleotide binding"/>
    <property type="evidence" value="ECO:0007669"/>
    <property type="project" value="InterPro"/>
</dbReference>
<evidence type="ECO:0000259" key="7">
    <source>
        <dbReference type="Pfam" id="PF02770"/>
    </source>
</evidence>
<gene>
    <name evidence="9" type="ORF">E0H45_21940</name>
</gene>
<dbReference type="Pfam" id="PF02770">
    <property type="entry name" value="Acyl-CoA_dh_M"/>
    <property type="match status" value="1"/>
</dbReference>
<dbReference type="Pfam" id="PF00441">
    <property type="entry name" value="Acyl-CoA_dh_1"/>
    <property type="match status" value="1"/>
</dbReference>
<evidence type="ECO:0000256" key="4">
    <source>
        <dbReference type="ARBA" id="ARBA00022827"/>
    </source>
</evidence>
<evidence type="ECO:0000259" key="6">
    <source>
        <dbReference type="Pfam" id="PF00441"/>
    </source>
</evidence>
<keyword evidence="5" id="KW-0560">Oxidoreductase</keyword>
<dbReference type="AlphaFoldDB" id="A0A4R0HFT1"/>
<dbReference type="RefSeq" id="WP_131340056.1">
    <property type="nucleotide sequence ID" value="NZ_SJJZ01000002.1"/>
</dbReference>
<keyword evidence="10" id="KW-1185">Reference proteome</keyword>
<feature type="domain" description="Acyl-CoA dehydrogenase/oxidase N-terminal" evidence="8">
    <location>
        <begin position="87"/>
        <end position="196"/>
    </location>
</feature>
<dbReference type="Gene3D" id="1.20.140.10">
    <property type="entry name" value="Butyryl-CoA Dehydrogenase, subunit A, domain 3"/>
    <property type="match status" value="1"/>
</dbReference>
<dbReference type="PANTHER" id="PTHR43884:SF12">
    <property type="entry name" value="ISOVALERYL-COA DEHYDROGENASE, MITOCHONDRIAL-RELATED"/>
    <property type="match status" value="1"/>
</dbReference>
<dbReference type="InterPro" id="IPR046373">
    <property type="entry name" value="Acyl-CoA_Oxase/DH_mid-dom_sf"/>
</dbReference>
<comment type="cofactor">
    <cofactor evidence="1 5">
        <name>FAD</name>
        <dbReference type="ChEBI" id="CHEBI:57692"/>
    </cofactor>
</comment>
<dbReference type="Gene3D" id="2.40.110.10">
    <property type="entry name" value="Butyryl-CoA Dehydrogenase, subunit A, domain 2"/>
    <property type="match status" value="1"/>
</dbReference>
<evidence type="ECO:0000259" key="8">
    <source>
        <dbReference type="Pfam" id="PF02771"/>
    </source>
</evidence>
<evidence type="ECO:0000256" key="2">
    <source>
        <dbReference type="ARBA" id="ARBA00009347"/>
    </source>
</evidence>